<name>J9A839_WUCBA</name>
<organism evidence="1 2">
    <name type="scientific">Wuchereria bancrofti</name>
    <dbReference type="NCBI Taxonomy" id="6293"/>
    <lineage>
        <taxon>Eukaryota</taxon>
        <taxon>Metazoa</taxon>
        <taxon>Ecdysozoa</taxon>
        <taxon>Nematoda</taxon>
        <taxon>Chromadorea</taxon>
        <taxon>Rhabditida</taxon>
        <taxon>Spirurina</taxon>
        <taxon>Spiruromorpha</taxon>
        <taxon>Filarioidea</taxon>
        <taxon>Onchocercidae</taxon>
        <taxon>Wuchereria</taxon>
    </lineage>
</organism>
<dbReference type="Proteomes" id="UP000004810">
    <property type="component" value="Unassembled WGS sequence"/>
</dbReference>
<comment type="caution">
    <text evidence="1">The sequence shown here is derived from an EMBL/GenBank/DDBJ whole genome shotgun (WGS) entry which is preliminary data.</text>
</comment>
<proteinExistence type="predicted"/>
<evidence type="ECO:0000313" key="1">
    <source>
        <dbReference type="EMBL" id="EJW70065.1"/>
    </source>
</evidence>
<evidence type="ECO:0000313" key="2">
    <source>
        <dbReference type="Proteomes" id="UP000004810"/>
    </source>
</evidence>
<reference evidence="2" key="1">
    <citation type="submission" date="2012-08" db="EMBL/GenBank/DDBJ databases">
        <title>The Genome Sequence of Wuchereria bancrofti.</title>
        <authorList>
            <person name="Nutman T.B."/>
            <person name="Fink D.L."/>
            <person name="Russ C."/>
            <person name="Young S."/>
            <person name="Zeng Q."/>
            <person name="Koehrsen M."/>
            <person name="Alvarado L."/>
            <person name="Berlin A."/>
            <person name="Chapman S.B."/>
            <person name="Chen Z."/>
            <person name="Freedman E."/>
            <person name="Gellesch M."/>
            <person name="Goldberg J."/>
            <person name="Griggs A."/>
            <person name="Gujja S."/>
            <person name="Heilman E.R."/>
            <person name="Heiman D."/>
            <person name="Hepburn T."/>
            <person name="Howarth C."/>
            <person name="Jen D."/>
            <person name="Larson L."/>
            <person name="Lewis B."/>
            <person name="Mehta T."/>
            <person name="Park D."/>
            <person name="Pearson M."/>
            <person name="Roberts A."/>
            <person name="Saif S."/>
            <person name="Shea T."/>
            <person name="Shenoy N."/>
            <person name="Sisk P."/>
            <person name="Stolte C."/>
            <person name="Sykes S."/>
            <person name="Walk T."/>
            <person name="White J."/>
            <person name="Yandava C."/>
            <person name="Haas B."/>
            <person name="Henn M.R."/>
            <person name="Nusbaum C."/>
            <person name="Birren B."/>
        </authorList>
    </citation>
    <scope>NUCLEOTIDE SEQUENCE [LARGE SCALE GENOMIC DNA]</scope>
    <source>
        <strain evidence="2">NA</strain>
    </source>
</reference>
<sequence>MHAFELTRRLRACEGSHVTINVCHPGLCNTRLMRYTPLAQKPLNYLTAPFSTSYEKIWEFEIRLPGLHNKIYCSNLSLFVSTPL</sequence>
<dbReference type="AlphaFoldDB" id="J9A839"/>
<dbReference type="EMBL" id="ADBV01023761">
    <property type="protein sequence ID" value="EJW70065.1"/>
    <property type="molecule type" value="Genomic_DNA"/>
</dbReference>
<gene>
    <name evidence="1" type="ORF">WUBG_19028</name>
</gene>
<protein>
    <submittedName>
        <fullName evidence="1">Uncharacterized protein</fullName>
    </submittedName>
</protein>
<accession>J9A839</accession>